<protein>
    <recommendedName>
        <fullName evidence="4">Lipocalin-like domain-containing protein</fullName>
    </recommendedName>
</protein>
<keyword evidence="1" id="KW-1133">Transmembrane helix</keyword>
<comment type="caution">
    <text evidence="2">The sequence shown here is derived from an EMBL/GenBank/DDBJ whole genome shotgun (WGS) entry which is preliminary data.</text>
</comment>
<feature type="non-terminal residue" evidence="2">
    <location>
        <position position="1"/>
    </location>
</feature>
<feature type="transmembrane region" description="Helical" evidence="1">
    <location>
        <begin position="12"/>
        <end position="31"/>
    </location>
</feature>
<evidence type="ECO:0008006" key="4">
    <source>
        <dbReference type="Google" id="ProtNLM"/>
    </source>
</evidence>
<gene>
    <name evidence="2" type="ORF">DWZ50_18875</name>
</gene>
<dbReference type="Proteomes" id="UP000285610">
    <property type="component" value="Unassembled WGS sequence"/>
</dbReference>
<evidence type="ECO:0000256" key="1">
    <source>
        <dbReference type="SAM" id="Phobius"/>
    </source>
</evidence>
<dbReference type="EMBL" id="QRQE01000083">
    <property type="protein sequence ID" value="RHM68479.1"/>
    <property type="molecule type" value="Genomic_DNA"/>
</dbReference>
<sequence>NSYKYLVKCQQYSTLVLIISMIVLTGCGGSGETGEKNPYEGKWVAVSAQMMGMSVSIDEVFGGDFEFEVKNGGKVSFSAGDTTGNGKWSVEDDQFILSIEGEEMVGIIGKDIISFDNMLEMGVKVIFAKDGTDAMDPALYLTEEENAVIGEWAAESVEELLGDGPQTSMEGVDNINDALRLDFKSDRNVTVIYKGEEIGTFPWSVALGYCSIESENPSLTVMINDDGTLKVDYSDDDDYYTFHCVKSDSE</sequence>
<evidence type="ECO:0000313" key="3">
    <source>
        <dbReference type="Proteomes" id="UP000285610"/>
    </source>
</evidence>
<name>A0A415S0N9_MEDGN</name>
<evidence type="ECO:0000313" key="2">
    <source>
        <dbReference type="EMBL" id="RHM68479.1"/>
    </source>
</evidence>
<organism evidence="2 3">
    <name type="scientific">Mediterraneibacter gnavus</name>
    <name type="common">Ruminococcus gnavus</name>
    <dbReference type="NCBI Taxonomy" id="33038"/>
    <lineage>
        <taxon>Bacteria</taxon>
        <taxon>Bacillati</taxon>
        <taxon>Bacillota</taxon>
        <taxon>Clostridia</taxon>
        <taxon>Lachnospirales</taxon>
        <taxon>Lachnospiraceae</taxon>
        <taxon>Mediterraneibacter</taxon>
    </lineage>
</organism>
<accession>A0A415S0N9</accession>
<proteinExistence type="predicted"/>
<dbReference type="RefSeq" id="WP_118445425.1">
    <property type="nucleotide sequence ID" value="NZ_QRQE01000083.1"/>
</dbReference>
<keyword evidence="1" id="KW-0812">Transmembrane</keyword>
<reference evidence="2 3" key="1">
    <citation type="submission" date="2018-08" db="EMBL/GenBank/DDBJ databases">
        <title>A genome reference for cultivated species of the human gut microbiota.</title>
        <authorList>
            <person name="Zou Y."/>
            <person name="Xue W."/>
            <person name="Luo G."/>
        </authorList>
    </citation>
    <scope>NUCLEOTIDE SEQUENCE [LARGE SCALE GENOMIC DNA]</scope>
    <source>
        <strain evidence="2 3">AF33-12</strain>
    </source>
</reference>
<keyword evidence="1" id="KW-0472">Membrane</keyword>
<dbReference type="AlphaFoldDB" id="A0A415S0N9"/>